<keyword evidence="4" id="KW-1185">Reference proteome</keyword>
<dbReference type="PANTHER" id="PTHR12788">
    <property type="entry name" value="PROTEIN-TYROSINE SULFOTRANSFERASE 2"/>
    <property type="match status" value="1"/>
</dbReference>
<reference evidence="3 4" key="1">
    <citation type="journal article" date="2014" name="Int. J. Syst. Evol. Microbiol.">
        <title>Fulvimonas yonginensis sp. nov., isolated from greenhouse soil, and emended description of the genus Fulvimonas.</title>
        <authorList>
            <person name="Ahn J.H."/>
            <person name="Kim S.J."/>
            <person name="Weon H.Y."/>
            <person name="Hong S.B."/>
            <person name="Seok S.J."/>
            <person name="Kwon S.W."/>
        </authorList>
    </citation>
    <scope>NUCLEOTIDE SEQUENCE [LARGE SCALE GENOMIC DNA]</scope>
    <source>
        <strain evidence="3 4">KACC 16952</strain>
    </source>
</reference>
<proteinExistence type="predicted"/>
<dbReference type="Gene3D" id="1.25.40.10">
    <property type="entry name" value="Tetratricopeptide repeat domain"/>
    <property type="match status" value="2"/>
</dbReference>
<dbReference type="Pfam" id="PF13432">
    <property type="entry name" value="TPR_16"/>
    <property type="match status" value="2"/>
</dbReference>
<comment type="caution">
    <text evidence="3">The sequence shown here is derived from an EMBL/GenBank/DDBJ whole genome shotgun (WGS) entry which is preliminary data.</text>
</comment>
<dbReference type="Gene3D" id="3.40.50.300">
    <property type="entry name" value="P-loop containing nucleotide triphosphate hydrolases"/>
    <property type="match status" value="1"/>
</dbReference>
<dbReference type="Pfam" id="PF14559">
    <property type="entry name" value="TPR_19"/>
    <property type="match status" value="1"/>
</dbReference>
<dbReference type="PROSITE" id="PS50005">
    <property type="entry name" value="TPR"/>
    <property type="match status" value="1"/>
</dbReference>
<evidence type="ECO:0000256" key="2">
    <source>
        <dbReference type="PROSITE-ProRule" id="PRU00339"/>
    </source>
</evidence>
<dbReference type="Proteomes" id="UP001381174">
    <property type="component" value="Unassembled WGS sequence"/>
</dbReference>
<accession>A0ABU8JGL9</accession>
<keyword evidence="2" id="KW-0802">TPR repeat</keyword>
<gene>
    <name evidence="3" type="ORF">WAT24_15980</name>
</gene>
<protein>
    <submittedName>
        <fullName evidence="3">Sulfotransferase</fullName>
    </submittedName>
</protein>
<evidence type="ECO:0000313" key="4">
    <source>
        <dbReference type="Proteomes" id="UP001381174"/>
    </source>
</evidence>
<feature type="repeat" description="TPR" evidence="2">
    <location>
        <begin position="278"/>
        <end position="311"/>
    </location>
</feature>
<name>A0ABU8JGL9_9GAMM</name>
<dbReference type="InterPro" id="IPR026634">
    <property type="entry name" value="TPST-like"/>
</dbReference>
<evidence type="ECO:0000256" key="1">
    <source>
        <dbReference type="ARBA" id="ARBA00022679"/>
    </source>
</evidence>
<dbReference type="EMBL" id="JBBBNY010000018">
    <property type="protein sequence ID" value="MEI7038254.1"/>
    <property type="molecule type" value="Genomic_DNA"/>
</dbReference>
<organism evidence="3 4">
    <name type="scientific">Fulvimonas yonginensis</name>
    <dbReference type="NCBI Taxonomy" id="1495200"/>
    <lineage>
        <taxon>Bacteria</taxon>
        <taxon>Pseudomonadati</taxon>
        <taxon>Pseudomonadota</taxon>
        <taxon>Gammaproteobacteria</taxon>
        <taxon>Lysobacterales</taxon>
        <taxon>Rhodanobacteraceae</taxon>
        <taxon>Fulvimonas</taxon>
    </lineage>
</organism>
<dbReference type="SMART" id="SM00028">
    <property type="entry name" value="TPR"/>
    <property type="match status" value="7"/>
</dbReference>
<keyword evidence="1" id="KW-0808">Transferase</keyword>
<sequence length="674" mass="74785">MNSAATGTLEQALAHATHLLERDPALAAEQALEILRVAAGHPAALRLLAAARSAQGDHAGAIGILEPLVRRQPAWAPAALELGLALGRVGRGRDAVAALRQAVAVDARLPQAWRALADQLLALGEAAAADDAYGEHVRRATDDPHLMGIAAALAGDRLPEAEAMLRAHLKAAPTDVAAIRMFAELAARLGRNEDALHLLARCLELAPGFHEARHNYALLLHRNNQPEQALAEIGRLLAVEPDHPGYRNLKAVVLCRIGDYEPAIAIYADLLERHPDQAKVWMSYGHALKTTGRLAQAVAAYRRSLALQPSFGEVWWSLANLKTFRFQAQDLAQMRAQLARPDLAEEDRLHLEFAMGKALEDQDEYADSFRHYARGNAIRRAQLHYRAEDTSARVRHIRARYTREFFRSRSGMGSGARDPIFIVGLPRSGSTLIEQILSSHSQVEGTMELPEITSITRLLRGQGGPDSALPYHDALAALDGEGLRALGEHYLAATRIHRKTGAPRFIDKMPNNFMHLGLIHLILPNAVLIDARRHPLACGFSGFKQHFARGQSFSYSLEDLGRYYRDYVALMAHFDAVLPGRVHRVFYERMVEDTEGEVRRLLDHCGLPFEEGCLRFFENDRPVRTASSEQVRRPIYREGVEHWRHYAPWLGPLEQALGPVLQSYPDVPEELQGN</sequence>
<dbReference type="PANTHER" id="PTHR12788:SF10">
    <property type="entry name" value="PROTEIN-TYROSINE SULFOTRANSFERASE"/>
    <property type="match status" value="1"/>
</dbReference>
<dbReference type="InterPro" id="IPR027417">
    <property type="entry name" value="P-loop_NTPase"/>
</dbReference>
<dbReference type="InterPro" id="IPR011990">
    <property type="entry name" value="TPR-like_helical_dom_sf"/>
</dbReference>
<dbReference type="SUPFAM" id="SSF52540">
    <property type="entry name" value="P-loop containing nucleoside triphosphate hydrolases"/>
    <property type="match status" value="1"/>
</dbReference>
<evidence type="ECO:0000313" key="3">
    <source>
        <dbReference type="EMBL" id="MEI7038254.1"/>
    </source>
</evidence>
<dbReference type="Pfam" id="PF13469">
    <property type="entry name" value="Sulfotransfer_3"/>
    <property type="match status" value="1"/>
</dbReference>
<dbReference type="InterPro" id="IPR019734">
    <property type="entry name" value="TPR_rpt"/>
</dbReference>
<dbReference type="SUPFAM" id="SSF48452">
    <property type="entry name" value="TPR-like"/>
    <property type="match status" value="2"/>
</dbReference>